<dbReference type="InterPro" id="IPR014743">
    <property type="entry name" value="Cl-channel_core"/>
</dbReference>
<dbReference type="PRINTS" id="PR00762">
    <property type="entry name" value="CLCHANNEL"/>
</dbReference>
<feature type="transmembrane region" description="Helical" evidence="9">
    <location>
        <begin position="53"/>
        <end position="77"/>
    </location>
</feature>
<comment type="caution">
    <text evidence="10">The sequence shown here is derived from an EMBL/GenBank/DDBJ whole genome shotgun (WGS) entry which is preliminary data.</text>
</comment>
<dbReference type="EMBL" id="JANTQA010000032">
    <property type="protein sequence ID" value="KAJ3440204.1"/>
    <property type="molecule type" value="Genomic_DNA"/>
</dbReference>
<evidence type="ECO:0000256" key="3">
    <source>
        <dbReference type="ARBA" id="ARBA00022692"/>
    </source>
</evidence>
<dbReference type="AlphaFoldDB" id="A0AAV7ZE13"/>
<dbReference type="GO" id="GO:0016020">
    <property type="term" value="C:membrane"/>
    <property type="evidence" value="ECO:0007669"/>
    <property type="project" value="UniProtKB-SubCell"/>
</dbReference>
<dbReference type="EMBL" id="JAOAOG010000297">
    <property type="protein sequence ID" value="KAJ6231906.1"/>
    <property type="molecule type" value="Genomic_DNA"/>
</dbReference>
<evidence type="ECO:0000313" key="10">
    <source>
        <dbReference type="EMBL" id="KAJ3440204.1"/>
    </source>
</evidence>
<keyword evidence="7 9" id="KW-0472">Membrane</keyword>
<dbReference type="PANTHER" id="PTHR45720:SF10">
    <property type="entry name" value="CHLORIDE CHANNEL PROTEIN 2"/>
    <property type="match status" value="1"/>
</dbReference>
<evidence type="ECO:0000256" key="4">
    <source>
        <dbReference type="ARBA" id="ARBA00022737"/>
    </source>
</evidence>
<dbReference type="Gene3D" id="1.10.3080.10">
    <property type="entry name" value="Clc chloride channel"/>
    <property type="match status" value="1"/>
</dbReference>
<feature type="transmembrane region" description="Helical" evidence="9">
    <location>
        <begin position="171"/>
        <end position="189"/>
    </location>
</feature>
<evidence type="ECO:0000256" key="1">
    <source>
        <dbReference type="ARBA" id="ARBA00004141"/>
    </source>
</evidence>
<keyword evidence="8" id="KW-0868">Chloride</keyword>
<dbReference type="Proteomes" id="UP001150062">
    <property type="component" value="Unassembled WGS sequence"/>
</dbReference>
<dbReference type="GO" id="GO:0005247">
    <property type="term" value="F:voltage-gated chloride channel activity"/>
    <property type="evidence" value="ECO:0007669"/>
    <property type="project" value="TreeGrafter"/>
</dbReference>
<feature type="transmembrane region" description="Helical" evidence="9">
    <location>
        <begin position="201"/>
        <end position="225"/>
    </location>
</feature>
<evidence type="ECO:0000313" key="13">
    <source>
        <dbReference type="Proteomes" id="UP001150062"/>
    </source>
</evidence>
<evidence type="ECO:0000256" key="8">
    <source>
        <dbReference type="ARBA" id="ARBA00023214"/>
    </source>
</evidence>
<dbReference type="Proteomes" id="UP001146793">
    <property type="component" value="Unassembled WGS sequence"/>
</dbReference>
<feature type="transmembrane region" description="Helical" evidence="9">
    <location>
        <begin position="277"/>
        <end position="298"/>
    </location>
</feature>
<feature type="transmembrane region" description="Helical" evidence="9">
    <location>
        <begin position="414"/>
        <end position="439"/>
    </location>
</feature>
<keyword evidence="3 9" id="KW-0812">Transmembrane</keyword>
<proteinExistence type="predicted"/>
<evidence type="ECO:0000256" key="5">
    <source>
        <dbReference type="ARBA" id="ARBA00022989"/>
    </source>
</evidence>
<dbReference type="Gene3D" id="3.10.580.10">
    <property type="entry name" value="CBS-domain"/>
    <property type="match status" value="1"/>
</dbReference>
<dbReference type="Pfam" id="PF00654">
    <property type="entry name" value="Voltage_CLC"/>
    <property type="match status" value="1"/>
</dbReference>
<dbReference type="InterPro" id="IPR046342">
    <property type="entry name" value="CBS_dom_sf"/>
</dbReference>
<evidence type="ECO:0000256" key="7">
    <source>
        <dbReference type="ARBA" id="ARBA00023136"/>
    </source>
</evidence>
<reference evidence="10" key="2">
    <citation type="submission" date="2022-08" db="EMBL/GenBank/DDBJ databases">
        <title>Novel sulphate-reducing endosymbionts in the free-living metamonad Anaeramoeba.</title>
        <authorList>
            <person name="Jerlstrom-Hultqvist J."/>
            <person name="Cepicka I."/>
            <person name="Gallot-Lavallee L."/>
            <person name="Salas-Leiva D."/>
            <person name="Curtis B.A."/>
            <person name="Zahonova K."/>
            <person name="Pipaliya S."/>
            <person name="Dacks J."/>
            <person name="Roger A.J."/>
        </authorList>
    </citation>
    <scope>NUCLEOTIDE SEQUENCE</scope>
    <source>
        <strain evidence="10">Busselton2</strain>
    </source>
</reference>
<accession>A0AAV7ZE13</accession>
<evidence type="ECO:0000313" key="12">
    <source>
        <dbReference type="Proteomes" id="UP001146793"/>
    </source>
</evidence>
<evidence type="ECO:0000256" key="2">
    <source>
        <dbReference type="ARBA" id="ARBA00022448"/>
    </source>
</evidence>
<feature type="transmembrane region" description="Helical" evidence="9">
    <location>
        <begin position="318"/>
        <end position="338"/>
    </location>
</feature>
<evidence type="ECO:0000256" key="6">
    <source>
        <dbReference type="ARBA" id="ARBA00023065"/>
    </source>
</evidence>
<feature type="transmembrane region" description="Helical" evidence="9">
    <location>
        <begin position="138"/>
        <end position="165"/>
    </location>
</feature>
<feature type="transmembrane region" description="Helical" evidence="9">
    <location>
        <begin position="383"/>
        <end position="402"/>
    </location>
</feature>
<feature type="transmembrane region" description="Helical" evidence="9">
    <location>
        <begin position="359"/>
        <end position="377"/>
    </location>
</feature>
<comment type="subcellular location">
    <subcellularLocation>
        <location evidence="1">Membrane</location>
        <topology evidence="1">Multi-pass membrane protein</topology>
    </subcellularLocation>
</comment>
<feature type="transmembrane region" description="Helical" evidence="9">
    <location>
        <begin position="97"/>
        <end position="117"/>
    </location>
</feature>
<organism evidence="10 12">
    <name type="scientific">Anaeramoeba flamelloides</name>
    <dbReference type="NCBI Taxonomy" id="1746091"/>
    <lineage>
        <taxon>Eukaryota</taxon>
        <taxon>Metamonada</taxon>
        <taxon>Anaeramoebidae</taxon>
        <taxon>Anaeramoeba</taxon>
    </lineage>
</organism>
<dbReference type="PANTHER" id="PTHR45720">
    <property type="entry name" value="CHLORIDE CHANNEL PROTEIN 2"/>
    <property type="match status" value="1"/>
</dbReference>
<protein>
    <submittedName>
        <fullName evidence="10">Chloride channel protein</fullName>
    </submittedName>
</protein>
<feature type="transmembrane region" description="Helical" evidence="9">
    <location>
        <begin position="237"/>
        <end position="256"/>
    </location>
</feature>
<dbReference type="SUPFAM" id="SSF54631">
    <property type="entry name" value="CBS-domain pair"/>
    <property type="match status" value="1"/>
</dbReference>
<feature type="transmembrane region" description="Helical" evidence="9">
    <location>
        <begin position="451"/>
        <end position="476"/>
    </location>
</feature>
<keyword evidence="5 9" id="KW-1133">Transmembrane helix</keyword>
<gene>
    <name evidence="10" type="ORF">M0812_16259</name>
    <name evidence="11" type="ORF">M0813_05426</name>
</gene>
<dbReference type="InterPro" id="IPR001807">
    <property type="entry name" value="ClC"/>
</dbReference>
<evidence type="ECO:0000256" key="9">
    <source>
        <dbReference type="SAM" id="Phobius"/>
    </source>
</evidence>
<keyword evidence="6" id="KW-0406">Ion transport</keyword>
<dbReference type="InterPro" id="IPR050970">
    <property type="entry name" value="Cl_channel_volt-gated"/>
</dbReference>
<keyword evidence="2" id="KW-0813">Transport</keyword>
<name>A0AAV7ZE13_9EUKA</name>
<sequence>MQKEPQLRTSSPEYKVDPFQENVSWTRRKIQLKHFYQRNIVGRIIMYFTQEKTFLLLFFISAFSTFLLIGVNYVLHVTDQLKLWLFRKATDRIIEDFLFFLPISIILSLISTYAASWRRKGVIGSGIPEIKTILGGAIINNWLSFPTLILKLISFLCAYSGGLIIDKVGPYIHMSAIIASLFCGSKLFGQSHWNDDLYLEILSASVSIGLSATFGAPLAGFLFSIELSTTLYKVSSMWQSVFAIMISIVLIEFLGFRSYLVLFTTDFNFLSNFSWKEVFICIIVGFVCGVLGAGFILFTRKIRQFLETLKFKFKSYVLVAIVATLNTAALAFSGLLHYNDQSILDLLFAKHLLRFTNSQVLIIFLVKFVFVAINSILPLSGGIFIPVFISGAAIGRVIGEILSKTFPALGIEPARYALLSAAALTSGVTHSMSTALIILELTHHLPNLIPLLISVIIAIAVSSSFSVSIYDLLVILRELPFLPVLMRRHTHEQTARSLLRNDVPTLVIGETTFRDVQHILQKKQTFPIYPVIQSSETPKLIGVVDSHTLDSALINRAQQWEDILVKSVPSISEDPNKQQRKLNQIKQKLFDKPLKFTSDNLGVIRGQSLLIPVNRAPFQMNSNMLFGRIAFLFFRLNLSSAIVTDKGIYKGIIFQNDILHRY</sequence>
<reference evidence="11" key="1">
    <citation type="submission" date="2022-08" db="EMBL/GenBank/DDBJ databases">
        <title>Novel sulfate-reducing endosymbionts in the free-living metamonad Anaeramoeba.</title>
        <authorList>
            <person name="Jerlstrom-Hultqvist J."/>
            <person name="Cepicka I."/>
            <person name="Gallot-Lavallee L."/>
            <person name="Salas-Leiva D."/>
            <person name="Curtis B.A."/>
            <person name="Zahonova K."/>
            <person name="Pipaliya S."/>
            <person name="Dacks J."/>
            <person name="Roger A.J."/>
        </authorList>
    </citation>
    <scope>NUCLEOTIDE SEQUENCE</scope>
    <source>
        <strain evidence="11">Schooner1</strain>
    </source>
</reference>
<dbReference type="SUPFAM" id="SSF81340">
    <property type="entry name" value="Clc chloride channel"/>
    <property type="match status" value="1"/>
</dbReference>
<evidence type="ECO:0000313" key="11">
    <source>
        <dbReference type="EMBL" id="KAJ6231906.1"/>
    </source>
</evidence>
<keyword evidence="4" id="KW-0677">Repeat</keyword>
<keyword evidence="13" id="KW-1185">Reference proteome</keyword>